<accession>A0A346NMJ8</accession>
<gene>
    <name evidence="1" type="ORF">D0Y50_10500</name>
</gene>
<dbReference type="EMBL" id="CP031769">
    <property type="protein sequence ID" value="AXR06755.1"/>
    <property type="molecule type" value="Genomic_DNA"/>
</dbReference>
<evidence type="ECO:0000313" key="2">
    <source>
        <dbReference type="Proteomes" id="UP000262073"/>
    </source>
</evidence>
<keyword evidence="2" id="KW-1185">Reference proteome</keyword>
<protein>
    <submittedName>
        <fullName evidence="1">Uncharacterized protein</fullName>
    </submittedName>
</protein>
<evidence type="ECO:0000313" key="1">
    <source>
        <dbReference type="EMBL" id="AXR06755.1"/>
    </source>
</evidence>
<dbReference type="Proteomes" id="UP000262073">
    <property type="component" value="Chromosome"/>
</dbReference>
<sequence>MSNYTSISLEELNVTQCAAVGAGTLTLRCCSVDISIMTLSWDGFEITIGADFNAGYGKFRGSAYNRL</sequence>
<name>A0A346NMJ8_9ALTE</name>
<dbReference type="RefSeq" id="WP_108568093.1">
    <property type="nucleotide sequence ID" value="NZ_CP031769.1"/>
</dbReference>
<proteinExistence type="predicted"/>
<organism evidence="1 2">
    <name type="scientific">Salinimonas sediminis</name>
    <dbReference type="NCBI Taxonomy" id="2303538"/>
    <lineage>
        <taxon>Bacteria</taxon>
        <taxon>Pseudomonadati</taxon>
        <taxon>Pseudomonadota</taxon>
        <taxon>Gammaproteobacteria</taxon>
        <taxon>Alteromonadales</taxon>
        <taxon>Alteromonadaceae</taxon>
        <taxon>Alteromonas/Salinimonas group</taxon>
        <taxon>Salinimonas</taxon>
    </lineage>
</organism>
<dbReference type="AlphaFoldDB" id="A0A346NMJ8"/>
<dbReference type="KEGG" id="salm:D0Y50_10500"/>
<reference evidence="1 2" key="1">
    <citation type="submission" date="2018-08" db="EMBL/GenBank/DDBJ databases">
        <title>Salinimonas sediminis sp. nov., a piezophilic bacterium isolated from a deep-sea sediment sample from the New Britain Trench.</title>
        <authorList>
            <person name="Cao J."/>
        </authorList>
    </citation>
    <scope>NUCLEOTIDE SEQUENCE [LARGE SCALE GENOMIC DNA]</scope>
    <source>
        <strain evidence="1 2">N102</strain>
    </source>
</reference>